<dbReference type="Pfam" id="PF04471">
    <property type="entry name" value="Mrr_cat"/>
    <property type="match status" value="1"/>
</dbReference>
<dbReference type="AlphaFoldDB" id="A0A517TEU5"/>
<protein>
    <recommendedName>
        <fullName evidence="1">Restriction endonuclease type IV Mrr domain-containing protein</fullName>
    </recommendedName>
</protein>
<accession>A0A517TEU5</accession>
<dbReference type="GO" id="GO:0003677">
    <property type="term" value="F:DNA binding"/>
    <property type="evidence" value="ECO:0007669"/>
    <property type="project" value="InterPro"/>
</dbReference>
<dbReference type="GO" id="GO:0009307">
    <property type="term" value="P:DNA restriction-modification system"/>
    <property type="evidence" value="ECO:0007669"/>
    <property type="project" value="InterPro"/>
</dbReference>
<proteinExistence type="predicted"/>
<evidence type="ECO:0000259" key="1">
    <source>
        <dbReference type="Pfam" id="PF04471"/>
    </source>
</evidence>
<dbReference type="KEGG" id="chya:V22_41510"/>
<organism evidence="2 3">
    <name type="scientific">Calycomorphotria hydatis</name>
    <dbReference type="NCBI Taxonomy" id="2528027"/>
    <lineage>
        <taxon>Bacteria</taxon>
        <taxon>Pseudomonadati</taxon>
        <taxon>Planctomycetota</taxon>
        <taxon>Planctomycetia</taxon>
        <taxon>Planctomycetales</taxon>
        <taxon>Planctomycetaceae</taxon>
        <taxon>Calycomorphotria</taxon>
    </lineage>
</organism>
<evidence type="ECO:0000313" key="2">
    <source>
        <dbReference type="EMBL" id="QDT66879.1"/>
    </source>
</evidence>
<dbReference type="Proteomes" id="UP000319976">
    <property type="component" value="Chromosome"/>
</dbReference>
<feature type="domain" description="Restriction endonuclease type IV Mrr" evidence="1">
    <location>
        <begin position="175"/>
        <end position="293"/>
    </location>
</feature>
<evidence type="ECO:0000313" key="3">
    <source>
        <dbReference type="Proteomes" id="UP000319976"/>
    </source>
</evidence>
<dbReference type="GO" id="GO:0004519">
    <property type="term" value="F:endonuclease activity"/>
    <property type="evidence" value="ECO:0007669"/>
    <property type="project" value="InterPro"/>
</dbReference>
<sequence length="328" mass="37968">MLNVMDNSFHFPAELFQLLVEAIPRLVRSKQDVLVFFEGCGIPHHVYADLSRTVSADRDSITKFEICRKVLLKINREDDKYLRERREVLRRVTSFEDYSVCWPGDALKAKGLVADIRKLINVKDSFTRMKNERDAERRRSIEKREREIAKVKEQYDKVESIKKRLYSLFTVGNAQVRGKQLEVILNELFSAYEIAVRQSFTRSGEDGEGIIEQVDGVVEFDGHLSFVEMKWWKEPIGKPEVSEHLVRVFTRAETRAIIISASEFTSAAIVICKEALSQKVVTLVTLEEITHLLENQLDLLQFLRIKFNASQIDKDPCFKAIQNGELRI</sequence>
<reference evidence="2 3" key="1">
    <citation type="submission" date="2019-02" db="EMBL/GenBank/DDBJ databases">
        <title>Deep-cultivation of Planctomycetes and their phenomic and genomic characterization uncovers novel biology.</title>
        <authorList>
            <person name="Wiegand S."/>
            <person name="Jogler M."/>
            <person name="Boedeker C."/>
            <person name="Pinto D."/>
            <person name="Vollmers J."/>
            <person name="Rivas-Marin E."/>
            <person name="Kohn T."/>
            <person name="Peeters S.H."/>
            <person name="Heuer A."/>
            <person name="Rast P."/>
            <person name="Oberbeckmann S."/>
            <person name="Bunk B."/>
            <person name="Jeske O."/>
            <person name="Meyerdierks A."/>
            <person name="Storesund J.E."/>
            <person name="Kallscheuer N."/>
            <person name="Luecker S."/>
            <person name="Lage O.M."/>
            <person name="Pohl T."/>
            <person name="Merkel B.J."/>
            <person name="Hornburger P."/>
            <person name="Mueller R.-W."/>
            <person name="Bruemmer F."/>
            <person name="Labrenz M."/>
            <person name="Spormann A.M."/>
            <person name="Op den Camp H."/>
            <person name="Overmann J."/>
            <person name="Amann R."/>
            <person name="Jetten M.S.M."/>
            <person name="Mascher T."/>
            <person name="Medema M.H."/>
            <person name="Devos D.P."/>
            <person name="Kaster A.-K."/>
            <person name="Ovreas L."/>
            <person name="Rohde M."/>
            <person name="Galperin M.Y."/>
            <person name="Jogler C."/>
        </authorList>
    </citation>
    <scope>NUCLEOTIDE SEQUENCE [LARGE SCALE GENOMIC DNA]</scope>
    <source>
        <strain evidence="2 3">V22</strain>
    </source>
</reference>
<dbReference type="SUPFAM" id="SSF52980">
    <property type="entry name" value="Restriction endonuclease-like"/>
    <property type="match status" value="1"/>
</dbReference>
<gene>
    <name evidence="2" type="ORF">V22_41510</name>
</gene>
<dbReference type="InterPro" id="IPR011335">
    <property type="entry name" value="Restrct_endonuc-II-like"/>
</dbReference>
<dbReference type="EMBL" id="CP036316">
    <property type="protein sequence ID" value="QDT66879.1"/>
    <property type="molecule type" value="Genomic_DNA"/>
</dbReference>
<dbReference type="OrthoDB" id="5521926at2"/>
<dbReference type="InterPro" id="IPR007560">
    <property type="entry name" value="Restrct_endonuc_IV_Mrr"/>
</dbReference>
<keyword evidence="3" id="KW-1185">Reference proteome</keyword>
<name>A0A517TEU5_9PLAN</name>